<dbReference type="InterPro" id="IPR003439">
    <property type="entry name" value="ABC_transporter-like_ATP-bd"/>
</dbReference>
<dbReference type="GO" id="GO:0034040">
    <property type="term" value="F:ATPase-coupled lipid transmembrane transporter activity"/>
    <property type="evidence" value="ECO:0007669"/>
    <property type="project" value="TreeGrafter"/>
</dbReference>
<evidence type="ECO:0000259" key="11">
    <source>
        <dbReference type="PROSITE" id="PS50929"/>
    </source>
</evidence>
<name>A0A6J6L2Z7_9ZZZZ</name>
<evidence type="ECO:0000256" key="8">
    <source>
        <dbReference type="ARBA" id="ARBA00023136"/>
    </source>
</evidence>
<evidence type="ECO:0000256" key="1">
    <source>
        <dbReference type="ARBA" id="ARBA00004651"/>
    </source>
</evidence>
<evidence type="ECO:0000313" key="15">
    <source>
        <dbReference type="EMBL" id="CAB4921633.1"/>
    </source>
</evidence>
<dbReference type="EMBL" id="CAFBQL010000004">
    <property type="protein sequence ID" value="CAB5057719.1"/>
    <property type="molecule type" value="Genomic_DNA"/>
</dbReference>
<dbReference type="FunFam" id="3.40.50.300:FF:000299">
    <property type="entry name" value="ABC transporter ATP-binding protein/permease"/>
    <property type="match status" value="1"/>
</dbReference>
<feature type="transmembrane region" description="Helical" evidence="9">
    <location>
        <begin position="26"/>
        <end position="53"/>
    </location>
</feature>
<dbReference type="PROSITE" id="PS50893">
    <property type="entry name" value="ABC_TRANSPORTER_2"/>
    <property type="match status" value="1"/>
</dbReference>
<feature type="transmembrane region" description="Helical" evidence="9">
    <location>
        <begin position="190"/>
        <end position="207"/>
    </location>
</feature>
<keyword evidence="5" id="KW-0547">Nucleotide-binding</keyword>
<evidence type="ECO:0000256" key="6">
    <source>
        <dbReference type="ARBA" id="ARBA00022840"/>
    </source>
</evidence>
<dbReference type="PANTHER" id="PTHR24221">
    <property type="entry name" value="ATP-BINDING CASSETTE SUB-FAMILY B"/>
    <property type="match status" value="1"/>
</dbReference>
<evidence type="ECO:0000256" key="3">
    <source>
        <dbReference type="ARBA" id="ARBA00022475"/>
    </source>
</evidence>
<evidence type="ECO:0000256" key="7">
    <source>
        <dbReference type="ARBA" id="ARBA00022989"/>
    </source>
</evidence>
<evidence type="ECO:0000313" key="14">
    <source>
        <dbReference type="EMBL" id="CAB4863724.1"/>
    </source>
</evidence>
<dbReference type="EMBL" id="CAEZWT010000002">
    <property type="protein sequence ID" value="CAB4656062.1"/>
    <property type="molecule type" value="Genomic_DNA"/>
</dbReference>
<dbReference type="GO" id="GO:0016887">
    <property type="term" value="F:ATP hydrolysis activity"/>
    <property type="evidence" value="ECO:0007669"/>
    <property type="project" value="InterPro"/>
</dbReference>
<evidence type="ECO:0000256" key="4">
    <source>
        <dbReference type="ARBA" id="ARBA00022692"/>
    </source>
</evidence>
<feature type="transmembrane region" description="Helical" evidence="9">
    <location>
        <begin position="160"/>
        <end position="184"/>
    </location>
</feature>
<feature type="transmembrane region" description="Helical" evidence="9">
    <location>
        <begin position="85"/>
        <end position="107"/>
    </location>
</feature>
<proteinExistence type="predicted"/>
<keyword evidence="2" id="KW-0813">Transport</keyword>
<dbReference type="EMBL" id="CAEZZC010000002">
    <property type="protein sequence ID" value="CAB4741600.1"/>
    <property type="molecule type" value="Genomic_DNA"/>
</dbReference>
<dbReference type="Gene3D" id="3.40.50.300">
    <property type="entry name" value="P-loop containing nucleotide triphosphate hydrolases"/>
    <property type="match status" value="1"/>
</dbReference>
<keyword evidence="4 9" id="KW-0812">Transmembrane</keyword>
<evidence type="ECO:0000256" key="9">
    <source>
        <dbReference type="SAM" id="Phobius"/>
    </source>
</evidence>
<gene>
    <name evidence="12" type="ORF">UFOPK2289_00120</name>
    <name evidence="13" type="ORF">UFOPK2822_00229</name>
    <name evidence="14" type="ORF">UFOPK3346_00619</name>
    <name evidence="15" type="ORF">UFOPK3670_00700</name>
    <name evidence="16" type="ORF">UFOPK4308_00766</name>
</gene>
<evidence type="ECO:0000256" key="5">
    <source>
        <dbReference type="ARBA" id="ARBA00022741"/>
    </source>
</evidence>
<feature type="transmembrane region" description="Helical" evidence="9">
    <location>
        <begin position="275"/>
        <end position="295"/>
    </location>
</feature>
<dbReference type="PANTHER" id="PTHR24221:SF654">
    <property type="entry name" value="ATP-BINDING CASSETTE SUB-FAMILY B MEMBER 6"/>
    <property type="match status" value="1"/>
</dbReference>
<keyword evidence="7 9" id="KW-1133">Transmembrane helix</keyword>
<evidence type="ECO:0000313" key="12">
    <source>
        <dbReference type="EMBL" id="CAB4656062.1"/>
    </source>
</evidence>
<sequence>MTRSKQQRDGFLRCFRILNKRDQRRMFVVACLQTFLNILDLFGVIAIGMLVALSVQSLQSTQSNGRMMSTLEFLGISNQPLQSQVAILGIGAVLILVSRTVLSIFFTRRTLFFLSGRGAEISANLISALLARPLEKVQSRTSQETLYAATRGVELVALQVLATSIVLIADFSLLIILGIGLFILDPVTSMGILLLVLFIGFALYKIMHVRAQEVGTKNSELNIKSNEKVVEVFSSYRESVVRNRRAYYAREITKLRIDLAETSAEMNFMPYVSKYVIETTVIFGALLVGAAEFLMLDASEAASSFAIFLAAGTRIAPAVLRVQQAMIAISIALGQATPTLELIAELGTEPNIENVDDSVNTVHEGFVAQIQVDKVSFTYESKANKAISEISLHIPTGASVAFVGPSGAGKTTIIDVLLGVLNPDEGSVLISGLPPLLAVAKWPGAVSYVPQDVVIAAGTIRENVALGYPAEVATDELVMSALKVAHLDRFVAELPDGVDTQVGERGAKISGGQRQRLGIARAMFTKPHLLVLDEATSSLDGETEASISEAIHALRGSTTVVMIAHRLSTVRNADIVVYLSEGKVLAQGTFEEVRKSVPDFDRQAKLMGL</sequence>
<feature type="domain" description="ABC transporter" evidence="10">
    <location>
        <begin position="370"/>
        <end position="606"/>
    </location>
</feature>
<keyword evidence="3" id="KW-1003">Cell membrane</keyword>
<keyword evidence="8 9" id="KW-0472">Membrane</keyword>
<protein>
    <submittedName>
        <fullName evidence="12">Unannotated protein</fullName>
    </submittedName>
</protein>
<dbReference type="SUPFAM" id="SSF90123">
    <property type="entry name" value="ABC transporter transmembrane region"/>
    <property type="match status" value="1"/>
</dbReference>
<dbReference type="EMBL" id="CAFBMV010000004">
    <property type="protein sequence ID" value="CAB4921633.1"/>
    <property type="molecule type" value="Genomic_DNA"/>
</dbReference>
<accession>A0A6J6L2Z7</accession>
<organism evidence="12">
    <name type="scientific">freshwater metagenome</name>
    <dbReference type="NCBI Taxonomy" id="449393"/>
    <lineage>
        <taxon>unclassified sequences</taxon>
        <taxon>metagenomes</taxon>
        <taxon>ecological metagenomes</taxon>
    </lineage>
</organism>
<dbReference type="GO" id="GO:0005886">
    <property type="term" value="C:plasma membrane"/>
    <property type="evidence" value="ECO:0007669"/>
    <property type="project" value="UniProtKB-SubCell"/>
</dbReference>
<feature type="domain" description="ABC transmembrane type-1" evidence="11">
    <location>
        <begin position="27"/>
        <end position="288"/>
    </location>
</feature>
<evidence type="ECO:0000256" key="2">
    <source>
        <dbReference type="ARBA" id="ARBA00022448"/>
    </source>
</evidence>
<comment type="subcellular location">
    <subcellularLocation>
        <location evidence="1">Cell membrane</location>
        <topology evidence="1">Multi-pass membrane protein</topology>
    </subcellularLocation>
</comment>
<dbReference type="InterPro" id="IPR003593">
    <property type="entry name" value="AAA+_ATPase"/>
</dbReference>
<dbReference type="PROSITE" id="PS00211">
    <property type="entry name" value="ABC_TRANSPORTER_1"/>
    <property type="match status" value="1"/>
</dbReference>
<dbReference type="InterPro" id="IPR011527">
    <property type="entry name" value="ABC1_TM_dom"/>
</dbReference>
<dbReference type="InterPro" id="IPR039421">
    <property type="entry name" value="Type_1_exporter"/>
</dbReference>
<dbReference type="SUPFAM" id="SSF52540">
    <property type="entry name" value="P-loop containing nucleoside triphosphate hydrolases"/>
    <property type="match status" value="1"/>
</dbReference>
<dbReference type="GO" id="GO:0005524">
    <property type="term" value="F:ATP binding"/>
    <property type="evidence" value="ECO:0007669"/>
    <property type="project" value="UniProtKB-KW"/>
</dbReference>
<dbReference type="AlphaFoldDB" id="A0A6J6L2Z7"/>
<evidence type="ECO:0000259" key="10">
    <source>
        <dbReference type="PROSITE" id="PS50893"/>
    </source>
</evidence>
<dbReference type="GO" id="GO:0140359">
    <property type="term" value="F:ABC-type transporter activity"/>
    <property type="evidence" value="ECO:0007669"/>
    <property type="project" value="InterPro"/>
</dbReference>
<evidence type="ECO:0000313" key="16">
    <source>
        <dbReference type="EMBL" id="CAB5057719.1"/>
    </source>
</evidence>
<dbReference type="Gene3D" id="1.20.1560.10">
    <property type="entry name" value="ABC transporter type 1, transmembrane domain"/>
    <property type="match status" value="1"/>
</dbReference>
<dbReference type="EMBL" id="CAFBLE010000004">
    <property type="protein sequence ID" value="CAB4863724.1"/>
    <property type="molecule type" value="Genomic_DNA"/>
</dbReference>
<dbReference type="SMART" id="SM00382">
    <property type="entry name" value="AAA"/>
    <property type="match status" value="1"/>
</dbReference>
<dbReference type="Pfam" id="PF00005">
    <property type="entry name" value="ABC_tran"/>
    <property type="match status" value="1"/>
</dbReference>
<dbReference type="PROSITE" id="PS50929">
    <property type="entry name" value="ABC_TM1F"/>
    <property type="match status" value="1"/>
</dbReference>
<dbReference type="InterPro" id="IPR027417">
    <property type="entry name" value="P-loop_NTPase"/>
</dbReference>
<evidence type="ECO:0000313" key="13">
    <source>
        <dbReference type="EMBL" id="CAB4741600.1"/>
    </source>
</evidence>
<dbReference type="InterPro" id="IPR036640">
    <property type="entry name" value="ABC1_TM_sf"/>
</dbReference>
<reference evidence="12" key="1">
    <citation type="submission" date="2020-05" db="EMBL/GenBank/DDBJ databases">
        <authorList>
            <person name="Chiriac C."/>
            <person name="Salcher M."/>
            <person name="Ghai R."/>
            <person name="Kavagutti S V."/>
        </authorList>
    </citation>
    <scope>NUCLEOTIDE SEQUENCE</scope>
</reference>
<dbReference type="InterPro" id="IPR017871">
    <property type="entry name" value="ABC_transporter-like_CS"/>
</dbReference>
<keyword evidence="6" id="KW-0067">ATP-binding</keyword>